<name>A0A445HJK0_GLYSO</name>
<organism evidence="1 2">
    <name type="scientific">Glycine soja</name>
    <name type="common">Wild soybean</name>
    <dbReference type="NCBI Taxonomy" id="3848"/>
    <lineage>
        <taxon>Eukaryota</taxon>
        <taxon>Viridiplantae</taxon>
        <taxon>Streptophyta</taxon>
        <taxon>Embryophyta</taxon>
        <taxon>Tracheophyta</taxon>
        <taxon>Spermatophyta</taxon>
        <taxon>Magnoliopsida</taxon>
        <taxon>eudicotyledons</taxon>
        <taxon>Gunneridae</taxon>
        <taxon>Pentapetalae</taxon>
        <taxon>rosids</taxon>
        <taxon>fabids</taxon>
        <taxon>Fabales</taxon>
        <taxon>Fabaceae</taxon>
        <taxon>Papilionoideae</taxon>
        <taxon>50 kb inversion clade</taxon>
        <taxon>NPAAA clade</taxon>
        <taxon>indigoferoid/millettioid clade</taxon>
        <taxon>Phaseoleae</taxon>
        <taxon>Glycine</taxon>
        <taxon>Glycine subgen. Soja</taxon>
    </lineage>
</organism>
<reference evidence="1 2" key="1">
    <citation type="submission" date="2018-09" db="EMBL/GenBank/DDBJ databases">
        <title>A high-quality reference genome of wild soybean provides a powerful tool to mine soybean genomes.</title>
        <authorList>
            <person name="Xie M."/>
            <person name="Chung C.Y.L."/>
            <person name="Li M.-W."/>
            <person name="Wong F.-L."/>
            <person name="Chan T.-F."/>
            <person name="Lam H.-M."/>
        </authorList>
    </citation>
    <scope>NUCLEOTIDE SEQUENCE [LARGE SCALE GENOMIC DNA]</scope>
    <source>
        <strain evidence="2">cv. W05</strain>
        <tissue evidence="1">Hypocotyl of etiolated seedlings</tissue>
    </source>
</reference>
<evidence type="ECO:0000313" key="2">
    <source>
        <dbReference type="Proteomes" id="UP000289340"/>
    </source>
</evidence>
<accession>A0A445HJK0</accession>
<dbReference type="EMBL" id="QZWG01000012">
    <property type="protein sequence ID" value="RZB73926.1"/>
    <property type="molecule type" value="Genomic_DNA"/>
</dbReference>
<protein>
    <submittedName>
        <fullName evidence="1">Uncharacterized protein</fullName>
    </submittedName>
</protein>
<proteinExistence type="predicted"/>
<sequence>MGGATGGAAAILGGRHHRLELLEVDATGVIVVDGLDHVATFVEEALEVEAVEREVELRSGDEAVFVAVVEIEGVVELARSTVGRGVGATESGELREADEAVVVGVEVFHDAAKVLQRDVESERSEHAVELVGGDLTIAVGVEAVEDCLEFVHVFEVRKELTFENL</sequence>
<keyword evidence="2" id="KW-1185">Reference proteome</keyword>
<comment type="caution">
    <text evidence="1">The sequence shown here is derived from an EMBL/GenBank/DDBJ whole genome shotgun (WGS) entry which is preliminary data.</text>
</comment>
<gene>
    <name evidence="1" type="ORF">D0Y65_033168</name>
</gene>
<dbReference type="Proteomes" id="UP000289340">
    <property type="component" value="Chromosome 12"/>
</dbReference>
<evidence type="ECO:0000313" key="1">
    <source>
        <dbReference type="EMBL" id="RZB73926.1"/>
    </source>
</evidence>
<dbReference type="AlphaFoldDB" id="A0A445HJK0"/>